<reference evidence="1" key="2">
    <citation type="submission" date="2024-10" db="UniProtKB">
        <authorList>
            <consortium name="EnsemblProtists"/>
        </authorList>
    </citation>
    <scope>IDENTIFICATION</scope>
</reference>
<evidence type="ECO:0000313" key="1">
    <source>
        <dbReference type="EnsemblProtists" id="EOD04839"/>
    </source>
</evidence>
<dbReference type="AlphaFoldDB" id="A0A0D3I0Q4"/>
<organism evidence="1 2">
    <name type="scientific">Emiliania huxleyi (strain CCMP1516)</name>
    <dbReference type="NCBI Taxonomy" id="280463"/>
    <lineage>
        <taxon>Eukaryota</taxon>
        <taxon>Haptista</taxon>
        <taxon>Haptophyta</taxon>
        <taxon>Prymnesiophyceae</taxon>
        <taxon>Isochrysidales</taxon>
        <taxon>Noelaerhabdaceae</taxon>
        <taxon>Emiliania</taxon>
    </lineage>
</organism>
<dbReference type="EnsemblProtists" id="EOD04839">
    <property type="protein sequence ID" value="EOD04839"/>
    <property type="gene ID" value="EMIHUDRAFT_220615"/>
</dbReference>
<dbReference type="KEGG" id="ehx:EMIHUDRAFT_220615"/>
<accession>A0A0D3I0Q4</accession>
<reference evidence="2" key="1">
    <citation type="journal article" date="2013" name="Nature">
        <title>Pan genome of the phytoplankton Emiliania underpins its global distribution.</title>
        <authorList>
            <person name="Read B.A."/>
            <person name="Kegel J."/>
            <person name="Klute M.J."/>
            <person name="Kuo A."/>
            <person name="Lefebvre S.C."/>
            <person name="Maumus F."/>
            <person name="Mayer C."/>
            <person name="Miller J."/>
            <person name="Monier A."/>
            <person name="Salamov A."/>
            <person name="Young J."/>
            <person name="Aguilar M."/>
            <person name="Claverie J.M."/>
            <person name="Frickenhaus S."/>
            <person name="Gonzalez K."/>
            <person name="Herman E.K."/>
            <person name="Lin Y.C."/>
            <person name="Napier J."/>
            <person name="Ogata H."/>
            <person name="Sarno A.F."/>
            <person name="Shmutz J."/>
            <person name="Schroeder D."/>
            <person name="de Vargas C."/>
            <person name="Verret F."/>
            <person name="von Dassow P."/>
            <person name="Valentin K."/>
            <person name="Van de Peer Y."/>
            <person name="Wheeler G."/>
            <person name="Dacks J.B."/>
            <person name="Delwiche C.F."/>
            <person name="Dyhrman S.T."/>
            <person name="Glockner G."/>
            <person name="John U."/>
            <person name="Richards T."/>
            <person name="Worden A.Z."/>
            <person name="Zhang X."/>
            <person name="Grigoriev I.V."/>
            <person name="Allen A.E."/>
            <person name="Bidle K."/>
            <person name="Borodovsky M."/>
            <person name="Bowler C."/>
            <person name="Brownlee C."/>
            <person name="Cock J.M."/>
            <person name="Elias M."/>
            <person name="Gladyshev V.N."/>
            <person name="Groth M."/>
            <person name="Guda C."/>
            <person name="Hadaegh A."/>
            <person name="Iglesias-Rodriguez M.D."/>
            <person name="Jenkins J."/>
            <person name="Jones B.M."/>
            <person name="Lawson T."/>
            <person name="Leese F."/>
            <person name="Lindquist E."/>
            <person name="Lobanov A."/>
            <person name="Lomsadze A."/>
            <person name="Malik S.B."/>
            <person name="Marsh M.E."/>
            <person name="Mackinder L."/>
            <person name="Mock T."/>
            <person name="Mueller-Roeber B."/>
            <person name="Pagarete A."/>
            <person name="Parker M."/>
            <person name="Probert I."/>
            <person name="Quesneville H."/>
            <person name="Raines C."/>
            <person name="Rensing S.A."/>
            <person name="Riano-Pachon D.M."/>
            <person name="Richier S."/>
            <person name="Rokitta S."/>
            <person name="Shiraiwa Y."/>
            <person name="Soanes D.M."/>
            <person name="van der Giezen M."/>
            <person name="Wahlund T.M."/>
            <person name="Williams B."/>
            <person name="Wilson W."/>
            <person name="Wolfe G."/>
            <person name="Wurch L.L."/>
        </authorList>
    </citation>
    <scope>NUCLEOTIDE SEQUENCE</scope>
</reference>
<proteinExistence type="predicted"/>
<protein>
    <submittedName>
        <fullName evidence="1">Uncharacterized protein</fullName>
    </submittedName>
</protein>
<dbReference type="HOGENOM" id="CLU_1135294_0_0_1"/>
<dbReference type="PROSITE" id="PS51257">
    <property type="entry name" value="PROKAR_LIPOPROTEIN"/>
    <property type="match status" value="1"/>
</dbReference>
<evidence type="ECO:0000313" key="2">
    <source>
        <dbReference type="Proteomes" id="UP000013827"/>
    </source>
</evidence>
<keyword evidence="2" id="KW-1185">Reference proteome</keyword>
<dbReference type="GeneID" id="17251039"/>
<sequence length="245" mass="26596">MPRRPDAPNARSQVVMGAFVIVSGCLAESAFPRPGGNFSDGNAGEVMPVEDSNVVSVQPRSGSAPPPPPSCDCGWTTKYPCPGSPSALEGAWGQELAKDDGSACFDLCCKKPPPPPLAPPLLPVCKTGCAWTTKYPCPMEDYPFAHSYDWTTEIAEDDGSACFDVCCKMLPPPPPMPEFKYPFWSCRWNWLVGAIIVIASSAILEDPRNIDFESFMQILLFPWPAIAGEQTFTLQSAVIWSIVFL</sequence>
<dbReference type="RefSeq" id="XP_005757268.1">
    <property type="nucleotide sequence ID" value="XM_005757211.1"/>
</dbReference>
<name>A0A0D3I0Q4_EMIH1</name>
<dbReference type="Proteomes" id="UP000013827">
    <property type="component" value="Unassembled WGS sequence"/>
</dbReference>
<dbReference type="PaxDb" id="2903-EOD04839"/>